<dbReference type="InterPro" id="IPR052894">
    <property type="entry name" value="AsmA-related"/>
</dbReference>
<dbReference type="Pfam" id="PF05170">
    <property type="entry name" value="AsmA"/>
    <property type="match status" value="1"/>
</dbReference>
<dbReference type="InterPro" id="IPR007844">
    <property type="entry name" value="AsmA"/>
</dbReference>
<dbReference type="PANTHER" id="PTHR30441">
    <property type="entry name" value="DUF748 DOMAIN-CONTAINING PROTEIN"/>
    <property type="match status" value="1"/>
</dbReference>
<keyword evidence="3" id="KW-1185">Reference proteome</keyword>
<reference evidence="2" key="1">
    <citation type="submission" date="2021-02" db="EMBL/GenBank/DDBJ databases">
        <title>PHA producing bacteria isolated from coastal sediment in Guangdong, Shenzhen.</title>
        <authorList>
            <person name="Zheng W."/>
            <person name="Yu S."/>
            <person name="Huang Y."/>
        </authorList>
    </citation>
    <scope>NUCLEOTIDE SEQUENCE</scope>
    <source>
        <strain evidence="2">TN14-10</strain>
    </source>
</reference>
<organism evidence="2 3">
    <name type="scientific">Parahaliea mediterranea</name>
    <dbReference type="NCBI Taxonomy" id="651086"/>
    <lineage>
        <taxon>Bacteria</taxon>
        <taxon>Pseudomonadati</taxon>
        <taxon>Pseudomonadota</taxon>
        <taxon>Gammaproteobacteria</taxon>
        <taxon>Cellvibrionales</taxon>
        <taxon>Halieaceae</taxon>
        <taxon>Parahaliea</taxon>
    </lineage>
</organism>
<dbReference type="RefSeq" id="WP_206561872.1">
    <property type="nucleotide sequence ID" value="NZ_JAFKCZ010000014.1"/>
</dbReference>
<proteinExistence type="predicted"/>
<comment type="caution">
    <text evidence="2">The sequence shown here is derived from an EMBL/GenBank/DDBJ whole genome shotgun (WGS) entry which is preliminary data.</text>
</comment>
<evidence type="ECO:0000313" key="3">
    <source>
        <dbReference type="Proteomes" id="UP000664303"/>
    </source>
</evidence>
<dbReference type="PANTHER" id="PTHR30441:SF4">
    <property type="entry name" value="PROTEIN ASMA"/>
    <property type="match status" value="1"/>
</dbReference>
<accession>A0A939DHX3</accession>
<dbReference type="GO" id="GO:0005886">
    <property type="term" value="C:plasma membrane"/>
    <property type="evidence" value="ECO:0007669"/>
    <property type="project" value="TreeGrafter"/>
</dbReference>
<name>A0A939DHX3_9GAMM</name>
<protein>
    <submittedName>
        <fullName evidence="2">AsmA family protein</fullName>
    </submittedName>
</protein>
<dbReference type="AlphaFoldDB" id="A0A939DHX3"/>
<evidence type="ECO:0000313" key="2">
    <source>
        <dbReference type="EMBL" id="MBN7798430.1"/>
    </source>
</evidence>
<sequence length="1066" mass="115260">MRLFLITVVLILLGLAGAGLFLQQFPERGLRAIEWAVDTLTPLDLELRGARFDSDGARFRADEIHLHQDDSEGNALLSITGFASRDPLLDLLVHRLRDGHLSADSVIIHVAAGDDTADPAPAQWMRYLRWLPETVEIDQLHVVVSGESTRVSRFKDIVGQRQGPGRYRLRATSDYEDEPLDVTLYLYAIRSAEGFRGLQLRGEFHATRSSRVAIAEGELRGGIEEFSYDFTINAAFPEVRALLVYFEKTPQVEGNLQVRGRLRGDLETFTLSDAEFRLANLPDYEFTATGDFSYRGPGRAEINAQADGHMDDLGYLLDWVDLDLTALGRARARLKLTGPLGQVAVERFELSTRHTDGLQVDIAGSLAPGAISGQPATRDNRVDVTMRGPGLAVLRQWLGEPPFEPGIWELNAEVTGTRDGLRASRVDARLGEPGATEIRATGSIDRLSLARPITAASLSGIDLQLTASAPSLNQLNSWLDLSLPPDHRLGARLALSGEGNSLHIGDGSARLEGSDLEMDLDKLSGRIKGGEQWRLESVRGDLKLSLSDTSALSQYLDLEVPVLGALSASATLAQEGRRFHLADLAAAIDSEHVALSARGRMDDLAKLDGTTLDIQFSGLDTRNLVHTLREGFSYPEPLGSLSGGGRLQQDGSTWNLSRINISNTAGKGLSLALSGDLRDLTGLPRGDLSLDTRISNRPLLAALTGLPLPDLRAALRTEAGQGRMRIRGDATLGETQWRIDSDIGYGDSALTDLRLTLASPHVRIADLGLGAGVVGDRDRGDTPARDNSLESLIEALPNYPLELGLHLGGVSGESTRVRSLDLEIEGRDRQYLLKTLNIDYEKAVAEIRGLIDLKTQPPAISLGGQALAIDMSQLVRDLGVKSDVQGVLNLRGGVSARGVNRQQWLGSLDGSVAIALEDAEIEGAAYDVLATDLLAWIYSGAALEKSTHVQCTMAHFALKSGVATTDSIFIESPRMVATGEGELDFVRGKMDITLVPRSKNRTLQIPSSVTLRGDMSKPKTRVSPIAATADASAEALMLIPNLTLKLFGIKKDNRAATRPCEASLGR</sequence>
<dbReference type="Proteomes" id="UP000664303">
    <property type="component" value="Unassembled WGS sequence"/>
</dbReference>
<feature type="domain" description="AsmA" evidence="1">
    <location>
        <begin position="751"/>
        <end position="966"/>
    </location>
</feature>
<gene>
    <name evidence="2" type="ORF">JYP50_17645</name>
</gene>
<dbReference type="GO" id="GO:0090313">
    <property type="term" value="P:regulation of protein targeting to membrane"/>
    <property type="evidence" value="ECO:0007669"/>
    <property type="project" value="TreeGrafter"/>
</dbReference>
<dbReference type="EMBL" id="JAFKCZ010000014">
    <property type="protein sequence ID" value="MBN7798430.1"/>
    <property type="molecule type" value="Genomic_DNA"/>
</dbReference>
<evidence type="ECO:0000259" key="1">
    <source>
        <dbReference type="Pfam" id="PF05170"/>
    </source>
</evidence>